<dbReference type="PIRSF" id="PIRSF000847">
    <property type="entry name" value="Phos_ph_gly_syn"/>
    <property type="match status" value="1"/>
</dbReference>
<evidence type="ECO:0000256" key="11">
    <source>
        <dbReference type="ARBA" id="ARBA00023136"/>
    </source>
</evidence>
<evidence type="ECO:0000256" key="12">
    <source>
        <dbReference type="ARBA" id="ARBA00023209"/>
    </source>
</evidence>
<evidence type="ECO:0000256" key="15">
    <source>
        <dbReference type="SAM" id="Phobius"/>
    </source>
</evidence>
<feature type="transmembrane region" description="Helical" evidence="15">
    <location>
        <begin position="149"/>
        <end position="171"/>
    </location>
</feature>
<feature type="transmembrane region" description="Helical" evidence="15">
    <location>
        <begin position="12"/>
        <end position="39"/>
    </location>
</feature>
<comment type="similarity">
    <text evidence="4">Belongs to the CDP-alcohol phosphatidyltransferase class-I family.</text>
</comment>
<protein>
    <recommendedName>
        <fullName evidence="6">CDP-diacylglycerol--glycerol-3-phosphate 3-phosphatidyltransferase</fullName>
        <ecNumber evidence="5">2.7.8.5</ecNumber>
    </recommendedName>
</protein>
<evidence type="ECO:0000256" key="8">
    <source>
        <dbReference type="ARBA" id="ARBA00022692"/>
    </source>
</evidence>
<evidence type="ECO:0000313" key="17">
    <source>
        <dbReference type="Proteomes" id="UP000474159"/>
    </source>
</evidence>
<comment type="caution">
    <text evidence="16">The sequence shown here is derived from an EMBL/GenBank/DDBJ whole genome shotgun (WGS) entry which is preliminary data.</text>
</comment>
<feature type="transmembrane region" description="Helical" evidence="15">
    <location>
        <begin position="60"/>
        <end position="79"/>
    </location>
</feature>
<evidence type="ECO:0000256" key="5">
    <source>
        <dbReference type="ARBA" id="ARBA00013170"/>
    </source>
</evidence>
<evidence type="ECO:0000256" key="13">
    <source>
        <dbReference type="ARBA" id="ARBA00023264"/>
    </source>
</evidence>
<evidence type="ECO:0000256" key="9">
    <source>
        <dbReference type="ARBA" id="ARBA00022989"/>
    </source>
</evidence>
<proteinExistence type="inferred from homology"/>
<evidence type="ECO:0000256" key="14">
    <source>
        <dbReference type="ARBA" id="ARBA00048586"/>
    </source>
</evidence>
<dbReference type="OrthoDB" id="9796672at2"/>
<keyword evidence="10" id="KW-0443">Lipid metabolism</keyword>
<keyword evidence="7" id="KW-0444">Lipid biosynthesis</keyword>
<dbReference type="GO" id="GO:0016020">
    <property type="term" value="C:membrane"/>
    <property type="evidence" value="ECO:0007669"/>
    <property type="project" value="UniProtKB-SubCell"/>
</dbReference>
<sequence>MTIPNLITIGRIILVPVIIALIGQGAWGLAFAGFVVAGLSDALDGFIAKRFAMRSELGAILDPLADKALLVSVYVALALQGAIPGWLAIAVVARDAMVIAAILVAWLMGRPLAIRPLALGKLNTGVQIAFAALALGGRAAGLSLGGFEAAAAVGVAALTVLTAALYLRVWLQHMGSGPARP</sequence>
<keyword evidence="17" id="KW-1185">Reference proteome</keyword>
<dbReference type="FunFam" id="1.20.120.1760:FF:000033">
    <property type="entry name" value="CDP-alcohol phosphatidyltransferase"/>
    <property type="match status" value="1"/>
</dbReference>
<evidence type="ECO:0000256" key="1">
    <source>
        <dbReference type="ARBA" id="ARBA00004141"/>
    </source>
</evidence>
<dbReference type="EMBL" id="VZZK01000005">
    <property type="protein sequence ID" value="KAB1080408.1"/>
    <property type="molecule type" value="Genomic_DNA"/>
</dbReference>
<comment type="subcellular location">
    <subcellularLocation>
        <location evidence="1">Membrane</location>
        <topology evidence="1">Multi-pass membrane protein</topology>
    </subcellularLocation>
</comment>
<comment type="pathway">
    <text evidence="2">Phospholipid metabolism; phosphatidylglycerol biosynthesis; phosphatidylglycerol from CDP-diacylglycerol: step 1/2.</text>
</comment>
<dbReference type="InterPro" id="IPR004570">
    <property type="entry name" value="Phosphatidylglycerol_P_synth"/>
</dbReference>
<evidence type="ECO:0000256" key="2">
    <source>
        <dbReference type="ARBA" id="ARBA00005042"/>
    </source>
</evidence>
<keyword evidence="13" id="KW-1208">Phospholipid metabolism</keyword>
<keyword evidence="11 15" id="KW-0472">Membrane</keyword>
<keyword evidence="12" id="KW-0594">Phospholipid biosynthesis</keyword>
<evidence type="ECO:0000256" key="4">
    <source>
        <dbReference type="ARBA" id="ARBA00010441"/>
    </source>
</evidence>
<keyword evidence="9 15" id="KW-1133">Transmembrane helix</keyword>
<dbReference type="EC" id="2.7.8.5" evidence="5"/>
<keyword evidence="8 15" id="KW-0812">Transmembrane</keyword>
<dbReference type="Gene3D" id="1.20.120.1760">
    <property type="match status" value="1"/>
</dbReference>
<dbReference type="PANTHER" id="PTHR14269">
    <property type="entry name" value="CDP-DIACYLGLYCEROL--GLYCEROL-3-PHOSPHATE 3-PHOSPHATIDYLTRANSFERASE-RELATED"/>
    <property type="match status" value="1"/>
</dbReference>
<evidence type="ECO:0000313" key="16">
    <source>
        <dbReference type="EMBL" id="KAB1080408.1"/>
    </source>
</evidence>
<organism evidence="16 17">
    <name type="scientific">Methylobacterium soli</name>
    <dbReference type="NCBI Taxonomy" id="553447"/>
    <lineage>
        <taxon>Bacteria</taxon>
        <taxon>Pseudomonadati</taxon>
        <taxon>Pseudomonadota</taxon>
        <taxon>Alphaproteobacteria</taxon>
        <taxon>Hyphomicrobiales</taxon>
        <taxon>Methylobacteriaceae</taxon>
        <taxon>Methylobacterium</taxon>
    </lineage>
</organism>
<evidence type="ECO:0000256" key="7">
    <source>
        <dbReference type="ARBA" id="ARBA00022516"/>
    </source>
</evidence>
<dbReference type="Proteomes" id="UP000474159">
    <property type="component" value="Unassembled WGS sequence"/>
</dbReference>
<comment type="catalytic activity">
    <reaction evidence="14">
        <text>a CDP-1,2-diacyl-sn-glycerol + sn-glycerol 3-phosphate = a 1,2-diacyl-sn-glycero-3-phospho-(1'-sn-glycero-3'-phosphate) + CMP + H(+)</text>
        <dbReference type="Rhea" id="RHEA:12593"/>
        <dbReference type="ChEBI" id="CHEBI:15378"/>
        <dbReference type="ChEBI" id="CHEBI:57597"/>
        <dbReference type="ChEBI" id="CHEBI:58332"/>
        <dbReference type="ChEBI" id="CHEBI:60110"/>
        <dbReference type="ChEBI" id="CHEBI:60377"/>
        <dbReference type="EC" id="2.7.8.5"/>
    </reaction>
</comment>
<reference evidence="16 17" key="1">
    <citation type="submission" date="2019-09" db="EMBL/GenBank/DDBJ databases">
        <title>YIM 48816 draft genome.</title>
        <authorList>
            <person name="Jiang L."/>
        </authorList>
    </citation>
    <scope>NUCLEOTIDE SEQUENCE [LARGE SCALE GENOMIC DNA]</scope>
    <source>
        <strain evidence="16 17">YIM 48816</strain>
    </source>
</reference>
<dbReference type="GO" id="GO:0046474">
    <property type="term" value="P:glycerophospholipid biosynthetic process"/>
    <property type="evidence" value="ECO:0007669"/>
    <property type="project" value="TreeGrafter"/>
</dbReference>
<evidence type="ECO:0000256" key="3">
    <source>
        <dbReference type="ARBA" id="ARBA00005189"/>
    </source>
</evidence>
<keyword evidence="16" id="KW-0808">Transferase</keyword>
<name>A0A6L3T5P9_9HYPH</name>
<dbReference type="InterPro" id="IPR043130">
    <property type="entry name" value="CDP-OH_PTrfase_TM_dom"/>
</dbReference>
<dbReference type="PANTHER" id="PTHR14269:SF62">
    <property type="entry name" value="CDP-DIACYLGLYCEROL--GLYCEROL-3-PHOSPHATE 3-PHOSPHATIDYLTRANSFERASE 1, CHLOROPLASTIC"/>
    <property type="match status" value="1"/>
</dbReference>
<dbReference type="GO" id="GO:0008444">
    <property type="term" value="F:CDP-diacylglycerol-glycerol-3-phosphate 3-phosphatidyltransferase activity"/>
    <property type="evidence" value="ECO:0007669"/>
    <property type="project" value="UniProtKB-EC"/>
</dbReference>
<dbReference type="InterPro" id="IPR000462">
    <property type="entry name" value="CDP-OH_P_trans"/>
</dbReference>
<dbReference type="RefSeq" id="WP_150998679.1">
    <property type="nucleotide sequence ID" value="NZ_BPQY01000158.1"/>
</dbReference>
<dbReference type="AlphaFoldDB" id="A0A6L3T5P9"/>
<dbReference type="InterPro" id="IPR050324">
    <property type="entry name" value="CDP-alcohol_PTase-I"/>
</dbReference>
<evidence type="ECO:0000256" key="10">
    <source>
        <dbReference type="ARBA" id="ARBA00023098"/>
    </source>
</evidence>
<accession>A0A6L3T5P9</accession>
<gene>
    <name evidence="16" type="ORF">F6X53_06860</name>
</gene>
<evidence type="ECO:0000256" key="6">
    <source>
        <dbReference type="ARBA" id="ARBA00014944"/>
    </source>
</evidence>
<dbReference type="Pfam" id="PF01066">
    <property type="entry name" value="CDP-OH_P_transf"/>
    <property type="match status" value="1"/>
</dbReference>
<comment type="pathway">
    <text evidence="3">Lipid metabolism.</text>
</comment>